<dbReference type="Gene3D" id="3.60.110.10">
    <property type="entry name" value="Carbon-nitrogen hydrolase"/>
    <property type="match status" value="1"/>
</dbReference>
<dbReference type="AlphaFoldDB" id="A0A0H3LT73"/>
<organism evidence="4 5">
    <name type="scientific">Bordetella bronchiseptica (strain ATCC BAA-588 / NCTC 13252 / RB50)</name>
    <name type="common">Alcaligenes bronchisepticus</name>
    <dbReference type="NCBI Taxonomy" id="257310"/>
    <lineage>
        <taxon>Bacteria</taxon>
        <taxon>Pseudomonadati</taxon>
        <taxon>Pseudomonadota</taxon>
        <taxon>Betaproteobacteria</taxon>
        <taxon>Burkholderiales</taxon>
        <taxon>Alcaligenaceae</taxon>
        <taxon>Bordetella</taxon>
    </lineage>
</organism>
<dbReference type="KEGG" id="bbr:BB1546"/>
<dbReference type="InterPro" id="IPR036526">
    <property type="entry name" value="C-N_Hydrolase_sf"/>
</dbReference>
<dbReference type="SUPFAM" id="SSF56317">
    <property type="entry name" value="Carbon-nitrogen hydrolase"/>
    <property type="match status" value="1"/>
</dbReference>
<evidence type="ECO:0000313" key="4">
    <source>
        <dbReference type="EMBL" id="CAE32043.1"/>
    </source>
</evidence>
<protein>
    <recommendedName>
        <fullName evidence="3">CN hydrolase domain-containing protein</fullName>
    </recommendedName>
</protein>
<comment type="similarity">
    <text evidence="1">Belongs to the carbon-nitrogen hydrolase superfamily. NIT1/NIT2 family.</text>
</comment>
<dbReference type="HOGENOM" id="CLU_030130_3_1_4"/>
<keyword evidence="2" id="KW-0378">Hydrolase</keyword>
<dbReference type="PANTHER" id="PTHR43674">
    <property type="entry name" value="NITRILASE C965.09-RELATED"/>
    <property type="match status" value="1"/>
</dbReference>
<feature type="domain" description="CN hydrolase" evidence="3">
    <location>
        <begin position="5"/>
        <end position="252"/>
    </location>
</feature>
<dbReference type="eggNOG" id="COG0388">
    <property type="taxonomic scope" value="Bacteria"/>
</dbReference>
<accession>A0A0H3LT73</accession>
<dbReference type="PANTHER" id="PTHR43674:SF16">
    <property type="entry name" value="CARBON-NITROGEN FAMILY, PUTATIVE (AFU_ORTHOLOGUE AFUA_5G02350)-RELATED"/>
    <property type="match status" value="1"/>
</dbReference>
<reference evidence="4 5" key="1">
    <citation type="journal article" date="2003" name="Nat. Genet.">
        <title>Comparative analysis of the genome sequences of Bordetella pertussis, Bordetella parapertussis and Bordetella bronchiseptica.</title>
        <authorList>
            <person name="Parkhill J."/>
            <person name="Sebaihia M."/>
            <person name="Preston A."/>
            <person name="Murphy L.D."/>
            <person name="Thomson N.R."/>
            <person name="Harris D.E."/>
            <person name="Holden M.T.G."/>
            <person name="Churcher C.M."/>
            <person name="Bentley S.D."/>
            <person name="Mungall K.L."/>
            <person name="Cerdeno-Tarraga A.-M."/>
            <person name="Temple L."/>
            <person name="James K.D."/>
            <person name="Harris B."/>
            <person name="Quail M.A."/>
            <person name="Achtman M."/>
            <person name="Atkin R."/>
            <person name="Baker S."/>
            <person name="Basham D."/>
            <person name="Bason N."/>
            <person name="Cherevach I."/>
            <person name="Chillingworth T."/>
            <person name="Collins M."/>
            <person name="Cronin A."/>
            <person name="Davis P."/>
            <person name="Doggett J."/>
            <person name="Feltwell T."/>
            <person name="Goble A."/>
            <person name="Hamlin N."/>
            <person name="Hauser H."/>
            <person name="Holroyd S."/>
            <person name="Jagels K."/>
            <person name="Leather S."/>
            <person name="Moule S."/>
            <person name="Norberczak H."/>
            <person name="O'Neil S."/>
            <person name="Ormond D."/>
            <person name="Price C."/>
            <person name="Rabbinowitsch E."/>
            <person name="Rutter S."/>
            <person name="Sanders M."/>
            <person name="Saunders D."/>
            <person name="Seeger K."/>
            <person name="Sharp S."/>
            <person name="Simmonds M."/>
            <person name="Skelton J."/>
            <person name="Squares R."/>
            <person name="Squares S."/>
            <person name="Stevens K."/>
            <person name="Unwin L."/>
            <person name="Whitehead S."/>
            <person name="Barrell B.G."/>
            <person name="Maskell D.J."/>
        </authorList>
    </citation>
    <scope>NUCLEOTIDE SEQUENCE [LARGE SCALE GENOMIC DNA]</scope>
    <source>
        <strain evidence="4 5">ATCC BAA-588 / NCTC 13252 / RB50</strain>
    </source>
</reference>
<sequence length="276" mass="29355">MTPTGKIAAIQFDVRQGENDANRARSCELARQAAAAGANLIVLPECCVGGLVFDSRDEIRAVSETVPGPSTRAWSQVSRETGAWIVAGLSETDGAKIYNTAVLVGPNGELHRHRKLHVRGIEQRLFDVGDALTCVDTPLGRIGLAICYDMWFPEVCRNYALDGVDVVAAPANWSKSVRTADAFDAYGLPQGYHLMAATAVSNELVVVAADRVGTERGVAFLGTSCIFGPSGEALCPAASRGEEQILLADWPDIAAVRAQGGPHLGQRQPAVYPVTR</sequence>
<dbReference type="Proteomes" id="UP000001027">
    <property type="component" value="Chromosome"/>
</dbReference>
<dbReference type="PROSITE" id="PS50263">
    <property type="entry name" value="CN_HYDROLASE"/>
    <property type="match status" value="1"/>
</dbReference>
<dbReference type="EMBL" id="BX640441">
    <property type="protein sequence ID" value="CAE32043.1"/>
    <property type="molecule type" value="Genomic_DNA"/>
</dbReference>
<name>A0A0H3LT73_BORBR</name>
<evidence type="ECO:0000256" key="1">
    <source>
        <dbReference type="ARBA" id="ARBA00010613"/>
    </source>
</evidence>
<dbReference type="PROSITE" id="PS01227">
    <property type="entry name" value="UPF0012"/>
    <property type="match status" value="1"/>
</dbReference>
<dbReference type="GO" id="GO:0016811">
    <property type="term" value="F:hydrolase activity, acting on carbon-nitrogen (but not peptide) bonds, in linear amides"/>
    <property type="evidence" value="ECO:0007669"/>
    <property type="project" value="TreeGrafter"/>
</dbReference>
<dbReference type="CDD" id="cd07580">
    <property type="entry name" value="nitrilase_2"/>
    <property type="match status" value="1"/>
</dbReference>
<dbReference type="GeneID" id="56479773"/>
<proteinExistence type="inferred from homology"/>
<evidence type="ECO:0000259" key="3">
    <source>
        <dbReference type="PROSITE" id="PS50263"/>
    </source>
</evidence>
<dbReference type="Pfam" id="PF00795">
    <property type="entry name" value="CN_hydrolase"/>
    <property type="match status" value="1"/>
</dbReference>
<evidence type="ECO:0000313" key="5">
    <source>
        <dbReference type="Proteomes" id="UP000001027"/>
    </source>
</evidence>
<evidence type="ECO:0000256" key="2">
    <source>
        <dbReference type="ARBA" id="ARBA00022801"/>
    </source>
</evidence>
<dbReference type="RefSeq" id="WP_003809743.1">
    <property type="nucleotide sequence ID" value="NC_002927.3"/>
</dbReference>
<dbReference type="InterPro" id="IPR001110">
    <property type="entry name" value="UPF0012_CS"/>
</dbReference>
<dbReference type="InterPro" id="IPR003010">
    <property type="entry name" value="C-N_Hydrolase"/>
</dbReference>
<gene>
    <name evidence="4" type="ordered locus">BB1546</name>
</gene>
<dbReference type="InterPro" id="IPR050345">
    <property type="entry name" value="Aliph_Amidase/BUP"/>
</dbReference>